<evidence type="ECO:0000313" key="5">
    <source>
        <dbReference type="Proteomes" id="UP000219331"/>
    </source>
</evidence>
<dbReference type="PANTHER" id="PTHR38340">
    <property type="entry name" value="S-LAYER PROTEIN"/>
    <property type="match status" value="1"/>
</dbReference>
<dbReference type="GO" id="GO:0005576">
    <property type="term" value="C:extracellular region"/>
    <property type="evidence" value="ECO:0007669"/>
    <property type="project" value="UniProtKB-SubCell"/>
</dbReference>
<dbReference type="InterPro" id="IPR011049">
    <property type="entry name" value="Serralysin-like_metalloprot_C"/>
</dbReference>
<dbReference type="Proteomes" id="UP000219331">
    <property type="component" value="Unassembled WGS sequence"/>
</dbReference>
<organism evidence="4 5">
    <name type="scientific">Stappia indica</name>
    <dbReference type="NCBI Taxonomy" id="538381"/>
    <lineage>
        <taxon>Bacteria</taxon>
        <taxon>Pseudomonadati</taxon>
        <taxon>Pseudomonadota</taxon>
        <taxon>Alphaproteobacteria</taxon>
        <taxon>Hyphomicrobiales</taxon>
        <taxon>Stappiaceae</taxon>
        <taxon>Stappia</taxon>
    </lineage>
</organism>
<dbReference type="PRINTS" id="PR00313">
    <property type="entry name" value="CABNDNGRPT"/>
</dbReference>
<feature type="region of interest" description="Disordered" evidence="3">
    <location>
        <begin position="505"/>
        <end position="536"/>
    </location>
</feature>
<proteinExistence type="predicted"/>
<sequence length="996" mass="100855">MTTYSGGSGNDVFSITGFGHTYIGSGGNDTITLLPEVDLYADYTGFSAALTIVVDGDAGGGQVTKDGIGTDTFIAGGELDPDISGLTFGLGSGNDSVTIDDPGGIFFGIRSSAGNDTITNIAGFVRAVYSNVASGITYTSNNGSGVSGTVTGVGVGTDTLSNVFEIMGSAGNDTFNGGNGDERFIPLGGNDIVNGGAGFDLVRFDRDGMGSVMVDLSAGTAVGTFNGVGFSHSLSGIEYVRGSRTESTQFTGSNADERFDGYAGDDVFNGGGGNDIINVGTGSDTVYGSTGNDVINILATEEVFLNYGSFSNALSVNLTGTVMTIDKGAGGTDTVNIGGPYDGSGTITLVLGSGNDNVTIDSVSGIFVQVRGGAGDDTITQVGYGFVRADYRNMSSGITYTSNNGANVSGTVTGTGIGTDTLVGISEIRGTDYDDVFNGGSGNERFILRGGNDTLNGGDGYDTVRFDQDGMGAVTVNLEAGTATGLFNGNAFSHTLSGIEAVRGSRTGDDSLTGSSGDDTLEGRGGNDTLNGGAGNDYLDGGDGDDIINTGEGEDTVIGSAGNDTINVLQQHDSFIQYGHFTTNMTVSMTGTVMTIDKGTGDVDTLNVTGPIDPSLGSVTLSLGSGNDIVTINATAGIFVEVRGGAGDDTITQTGDGTVRADYRNASSGITYTSNNGAGVSGTVTGAGVGTDTLSGVAEIRGTDFDDVFTGGDGDERFILRGGNDTVDGGGGFDTVRFDRNGMGDVTVNLMTGTAVGVFNGSVFNHSLANIEHVRGSRTGNDVLIGSAGNDRLEGMGGNDLLNGGAGADTLIGGTGDDIYIVSDAGDVVIENANEGTDTVRSYISFQLWQHGEHIENLELLGTGNLTAIGNTQANVLRGNSGNNWLDGAQGADTMIGGEGDDTYVVDNVGDTIVELVGQGTDTVISSVSFELWRSSQHLENLTLAGSANLNGTGNLQANVIRGNSGNNRLDGAQGADTMIGGLGDDTYIVDNVGDT</sequence>
<evidence type="ECO:0000313" key="4">
    <source>
        <dbReference type="EMBL" id="SOB96085.1"/>
    </source>
</evidence>
<evidence type="ECO:0000256" key="3">
    <source>
        <dbReference type="SAM" id="MobiDB-lite"/>
    </source>
</evidence>
<dbReference type="Pfam" id="PF00353">
    <property type="entry name" value="HemolysinCabind"/>
    <property type="match status" value="9"/>
</dbReference>
<dbReference type="GO" id="GO:0005509">
    <property type="term" value="F:calcium ion binding"/>
    <property type="evidence" value="ECO:0007669"/>
    <property type="project" value="InterPro"/>
</dbReference>
<dbReference type="AlphaFoldDB" id="A0A285RPQ6"/>
<comment type="subcellular location">
    <subcellularLocation>
        <location evidence="1">Secreted</location>
    </subcellularLocation>
</comment>
<evidence type="ECO:0000256" key="1">
    <source>
        <dbReference type="ARBA" id="ARBA00004613"/>
    </source>
</evidence>
<dbReference type="Gene3D" id="2.150.10.10">
    <property type="entry name" value="Serralysin-like metalloprotease, C-terminal"/>
    <property type="match status" value="6"/>
</dbReference>
<name>A0A285RPQ6_9HYPH</name>
<dbReference type="InterPro" id="IPR001343">
    <property type="entry name" value="Hemolysn_Ca-bd"/>
</dbReference>
<keyword evidence="2" id="KW-0964">Secreted</keyword>
<dbReference type="InterPro" id="IPR050557">
    <property type="entry name" value="RTX_toxin/Mannuronan_C5-epim"/>
</dbReference>
<dbReference type="EMBL" id="OBML01000002">
    <property type="protein sequence ID" value="SOB96085.1"/>
    <property type="molecule type" value="Genomic_DNA"/>
</dbReference>
<dbReference type="PROSITE" id="PS00330">
    <property type="entry name" value="HEMOLYSIN_CALCIUM"/>
    <property type="match status" value="4"/>
</dbReference>
<feature type="non-terminal residue" evidence="4">
    <location>
        <position position="996"/>
    </location>
</feature>
<dbReference type="SUPFAM" id="SSF51120">
    <property type="entry name" value="beta-Roll"/>
    <property type="match status" value="5"/>
</dbReference>
<gene>
    <name evidence="4" type="ORF">SAMN05421512_102108</name>
</gene>
<evidence type="ECO:0000256" key="2">
    <source>
        <dbReference type="ARBA" id="ARBA00022525"/>
    </source>
</evidence>
<dbReference type="RefSeq" id="WP_244297345.1">
    <property type="nucleotide sequence ID" value="NZ_OBML01000002.1"/>
</dbReference>
<reference evidence="4 5" key="1">
    <citation type="submission" date="2017-08" db="EMBL/GenBank/DDBJ databases">
        <authorList>
            <person name="de Groot N.N."/>
        </authorList>
    </citation>
    <scope>NUCLEOTIDE SEQUENCE [LARGE SCALE GENOMIC DNA]</scope>
    <source>
        <strain evidence="4 5">USBA 352</strain>
    </source>
</reference>
<dbReference type="PANTHER" id="PTHR38340:SF1">
    <property type="entry name" value="S-LAYER PROTEIN"/>
    <property type="match status" value="1"/>
</dbReference>
<accession>A0A285RPQ6</accession>
<protein>
    <submittedName>
        <fullName evidence="4">Hemolysin-type calcium-binding repeat-containing protein</fullName>
    </submittedName>
</protein>
<keyword evidence="5" id="KW-1185">Reference proteome</keyword>
<dbReference type="InterPro" id="IPR018511">
    <property type="entry name" value="Hemolysin-typ_Ca-bd_CS"/>
</dbReference>